<feature type="domain" description="VQ" evidence="1">
    <location>
        <begin position="29"/>
        <end position="52"/>
    </location>
</feature>
<evidence type="ECO:0000313" key="2">
    <source>
        <dbReference type="EMBL" id="KAJ7960654.1"/>
    </source>
</evidence>
<proteinExistence type="predicted"/>
<evidence type="ECO:0000259" key="1">
    <source>
        <dbReference type="Pfam" id="PF05678"/>
    </source>
</evidence>
<dbReference type="InterPro" id="IPR008889">
    <property type="entry name" value="VQ"/>
</dbReference>
<evidence type="ECO:0000313" key="3">
    <source>
        <dbReference type="Proteomes" id="UP001163823"/>
    </source>
</evidence>
<sequence length="206" mass="23516">MGKKVSQAPVKITKSESNQFKSLIKVLKPKVYIIDSSDFKTLVQELTGNGSTTTSSLPPPFLETKEVDKIPVIDIEDQRENGSRRVEVSTDVSIDDSSNEEFNQVWHQMCLYDNALEDSIVTKPVDHLFTYQELESLLLDEEPYTFYNGYKALEEESIPTKPVDHPFTYQELESLLLDVEPYTSYNSYGQMGQEVSIYDYEFAGLI</sequence>
<keyword evidence="3" id="KW-1185">Reference proteome</keyword>
<reference evidence="2" key="1">
    <citation type="journal article" date="2023" name="Science">
        <title>Elucidation of the pathway for biosynthesis of saponin adjuvants from the soapbark tree.</title>
        <authorList>
            <person name="Reed J."/>
            <person name="Orme A."/>
            <person name="El-Demerdash A."/>
            <person name="Owen C."/>
            <person name="Martin L.B.B."/>
            <person name="Misra R.C."/>
            <person name="Kikuchi S."/>
            <person name="Rejzek M."/>
            <person name="Martin A.C."/>
            <person name="Harkess A."/>
            <person name="Leebens-Mack J."/>
            <person name="Louveau T."/>
            <person name="Stephenson M.J."/>
            <person name="Osbourn A."/>
        </authorList>
    </citation>
    <scope>NUCLEOTIDE SEQUENCE</scope>
    <source>
        <strain evidence="2">S10</strain>
    </source>
</reference>
<protein>
    <submittedName>
        <fullName evidence="2">VQ motif containing protein</fullName>
    </submittedName>
</protein>
<dbReference type="Pfam" id="PF05678">
    <property type="entry name" value="VQ"/>
    <property type="match status" value="1"/>
</dbReference>
<dbReference type="Proteomes" id="UP001163823">
    <property type="component" value="Chromosome 8"/>
</dbReference>
<dbReference type="KEGG" id="qsa:O6P43_021068"/>
<comment type="caution">
    <text evidence="2">The sequence shown here is derived from an EMBL/GenBank/DDBJ whole genome shotgun (WGS) entry which is preliminary data.</text>
</comment>
<dbReference type="AlphaFoldDB" id="A0AAD7LM37"/>
<accession>A0AAD7LM37</accession>
<organism evidence="2 3">
    <name type="scientific">Quillaja saponaria</name>
    <name type="common">Soap bark tree</name>
    <dbReference type="NCBI Taxonomy" id="32244"/>
    <lineage>
        <taxon>Eukaryota</taxon>
        <taxon>Viridiplantae</taxon>
        <taxon>Streptophyta</taxon>
        <taxon>Embryophyta</taxon>
        <taxon>Tracheophyta</taxon>
        <taxon>Spermatophyta</taxon>
        <taxon>Magnoliopsida</taxon>
        <taxon>eudicotyledons</taxon>
        <taxon>Gunneridae</taxon>
        <taxon>Pentapetalae</taxon>
        <taxon>rosids</taxon>
        <taxon>fabids</taxon>
        <taxon>Fabales</taxon>
        <taxon>Quillajaceae</taxon>
        <taxon>Quillaja</taxon>
    </lineage>
</organism>
<gene>
    <name evidence="2" type="ORF">O6P43_021068</name>
</gene>
<dbReference type="EMBL" id="JARAOO010000008">
    <property type="protein sequence ID" value="KAJ7960654.1"/>
    <property type="molecule type" value="Genomic_DNA"/>
</dbReference>
<name>A0AAD7LM37_QUISA</name>